<evidence type="ECO:0000256" key="2">
    <source>
        <dbReference type="SAM" id="SignalP"/>
    </source>
</evidence>
<feature type="compositionally biased region" description="Low complexity" evidence="1">
    <location>
        <begin position="224"/>
        <end position="233"/>
    </location>
</feature>
<dbReference type="AlphaFoldDB" id="A0A9P6TI94"/>
<protein>
    <submittedName>
        <fullName evidence="3">Uncharacterized protein</fullName>
    </submittedName>
</protein>
<gene>
    <name evidence="3" type="ORF">CROQUDRAFT_649964</name>
</gene>
<feature type="compositionally biased region" description="Basic residues" evidence="1">
    <location>
        <begin position="234"/>
        <end position="243"/>
    </location>
</feature>
<evidence type="ECO:0000313" key="3">
    <source>
        <dbReference type="EMBL" id="KAG0152530.1"/>
    </source>
</evidence>
<proteinExistence type="predicted"/>
<evidence type="ECO:0000256" key="1">
    <source>
        <dbReference type="SAM" id="MobiDB-lite"/>
    </source>
</evidence>
<feature type="chain" id="PRO_5040451410" evidence="2">
    <location>
        <begin position="18"/>
        <end position="243"/>
    </location>
</feature>
<accession>A0A9P6TI94</accession>
<name>A0A9P6TI94_9BASI</name>
<reference evidence="3" key="1">
    <citation type="submission" date="2013-11" db="EMBL/GenBank/DDBJ databases">
        <title>Genome sequence of the fusiform rust pathogen reveals effectors for host alternation and coevolution with pine.</title>
        <authorList>
            <consortium name="DOE Joint Genome Institute"/>
            <person name="Smith K."/>
            <person name="Pendleton A."/>
            <person name="Kubisiak T."/>
            <person name="Anderson C."/>
            <person name="Salamov A."/>
            <person name="Aerts A."/>
            <person name="Riley R."/>
            <person name="Clum A."/>
            <person name="Lindquist E."/>
            <person name="Ence D."/>
            <person name="Campbell M."/>
            <person name="Kronenberg Z."/>
            <person name="Feau N."/>
            <person name="Dhillon B."/>
            <person name="Hamelin R."/>
            <person name="Burleigh J."/>
            <person name="Smith J."/>
            <person name="Yandell M."/>
            <person name="Nelson C."/>
            <person name="Grigoriev I."/>
            <person name="Davis J."/>
        </authorList>
    </citation>
    <scope>NUCLEOTIDE SEQUENCE</scope>
    <source>
        <strain evidence="3">G11</strain>
    </source>
</reference>
<sequence>MLFGSFIFLAISAFVNGQDFPPFGGGGSFPTGGGFPGGSPGFGGAPTLPTGPPVLGKGGYSITCDPGAQSQSLVVMKDCVRALKHYPHQTRMLIEEAPSSRRSCMSCELWFIAQNAAGIAIPIESVRNAMWAILSQCNSHAGSTNVYQGFSGASGSSGILTVGVRNGIGNDCIPGQHPNNDDSVYRDDSSGSYPDGHLDDYPDNHSDDSSSYPDSDPDHGTDDSLTSLRSGSRSPRRRPTLLR</sequence>
<evidence type="ECO:0000313" key="4">
    <source>
        <dbReference type="Proteomes" id="UP000886653"/>
    </source>
</evidence>
<feature type="compositionally biased region" description="Basic and acidic residues" evidence="1">
    <location>
        <begin position="179"/>
        <end position="189"/>
    </location>
</feature>
<keyword evidence="2" id="KW-0732">Signal</keyword>
<dbReference type="Proteomes" id="UP000886653">
    <property type="component" value="Unassembled WGS sequence"/>
</dbReference>
<feature type="signal peptide" evidence="2">
    <location>
        <begin position="1"/>
        <end position="17"/>
    </location>
</feature>
<feature type="region of interest" description="Disordered" evidence="1">
    <location>
        <begin position="171"/>
        <end position="243"/>
    </location>
</feature>
<keyword evidence="4" id="KW-1185">Reference proteome</keyword>
<comment type="caution">
    <text evidence="3">The sequence shown here is derived from an EMBL/GenBank/DDBJ whole genome shotgun (WGS) entry which is preliminary data.</text>
</comment>
<dbReference type="EMBL" id="MU167208">
    <property type="protein sequence ID" value="KAG0152530.1"/>
    <property type="molecule type" value="Genomic_DNA"/>
</dbReference>
<organism evidence="3 4">
    <name type="scientific">Cronartium quercuum f. sp. fusiforme G11</name>
    <dbReference type="NCBI Taxonomy" id="708437"/>
    <lineage>
        <taxon>Eukaryota</taxon>
        <taxon>Fungi</taxon>
        <taxon>Dikarya</taxon>
        <taxon>Basidiomycota</taxon>
        <taxon>Pucciniomycotina</taxon>
        <taxon>Pucciniomycetes</taxon>
        <taxon>Pucciniales</taxon>
        <taxon>Coleosporiaceae</taxon>
        <taxon>Cronartium</taxon>
    </lineage>
</organism>
<feature type="compositionally biased region" description="Basic and acidic residues" evidence="1">
    <location>
        <begin position="196"/>
        <end position="208"/>
    </location>
</feature>